<reference evidence="1" key="2">
    <citation type="submission" date="2017-09" db="EMBL/GenBank/DDBJ databases">
        <title>FDA dAtabase for Regulatory Grade micrObial Sequences (FDA-ARGOS): Supporting development and validation of Infectious Disease Dx tests.</title>
        <authorList>
            <person name="Minogue T."/>
            <person name="Wolcott M."/>
            <person name="Wasieloski L."/>
            <person name="Aguilar W."/>
            <person name="Moore D."/>
            <person name="Tallon L.J."/>
            <person name="Sadzewicz L."/>
            <person name="Ott S."/>
            <person name="Zhao X."/>
            <person name="Nagaraj S."/>
            <person name="Vavikolanu K."/>
            <person name="Aluvathingal J."/>
            <person name="Nadendla S."/>
            <person name="Sichtig H."/>
        </authorList>
    </citation>
    <scope>NUCLEOTIDE SEQUENCE</scope>
    <source>
        <strain evidence="1">FDAARGOS_387</strain>
    </source>
</reference>
<dbReference type="STRING" id="1111728.GCA_000427805_01456"/>
<dbReference type="Proteomes" id="UP000224974">
    <property type="component" value="Unassembled WGS sequence"/>
</dbReference>
<accession>A0A2C6CYE0</accession>
<reference evidence="3" key="1">
    <citation type="submission" date="2017-09" db="EMBL/GenBank/DDBJ databases">
        <title>FDA dAtabase for Regulatory Grade micrObial Sequences (FDA-ARGOS): Supporting development and validation of Infectious Disease Dx tests.</title>
        <authorList>
            <person name="Minogue T."/>
            <person name="Wolcott M."/>
            <person name="Wasieloski L."/>
            <person name="Aguilar W."/>
            <person name="Moore D."/>
            <person name="Tallon L."/>
            <person name="Sadzewicz L."/>
            <person name="Ott S."/>
            <person name="Zhao X."/>
            <person name="Nagaraj S."/>
            <person name="Vavikolanu K."/>
            <person name="Aluvathingal J."/>
            <person name="Nadendla S."/>
            <person name="Sichtig H."/>
        </authorList>
    </citation>
    <scope>NUCLEOTIDE SEQUENCE [LARGE SCALE GENOMIC DNA]</scope>
    <source>
        <strain evidence="3">FDAARGOS_387</strain>
    </source>
</reference>
<dbReference type="EMBL" id="CAADJA010000002">
    <property type="protein sequence ID" value="VFS52493.1"/>
    <property type="molecule type" value="Genomic_DNA"/>
</dbReference>
<protein>
    <submittedName>
        <fullName evidence="1">Uncharacterized protein</fullName>
    </submittedName>
</protein>
<dbReference type="EMBL" id="PDDX01000001">
    <property type="protein sequence ID" value="PHI31699.1"/>
    <property type="molecule type" value="Genomic_DNA"/>
</dbReference>
<gene>
    <name evidence="1" type="ORF">CRN84_21380</name>
    <name evidence="2" type="ORF">NCTC12282_05847</name>
</gene>
<dbReference type="AlphaFoldDB" id="A0A2C6CYE0"/>
<dbReference type="Proteomes" id="UP000373449">
    <property type="component" value="Unassembled WGS sequence"/>
</dbReference>
<dbReference type="RefSeq" id="WP_029094479.1">
    <property type="nucleotide sequence ID" value="NZ_CAADJA010000002.1"/>
</dbReference>
<reference evidence="2 4" key="3">
    <citation type="submission" date="2019-03" db="EMBL/GenBank/DDBJ databases">
        <authorList>
            <consortium name="Pathogen Informatics"/>
        </authorList>
    </citation>
    <scope>NUCLEOTIDE SEQUENCE [LARGE SCALE GENOMIC DNA]</scope>
    <source>
        <strain evidence="2 4">NCTC12282</strain>
    </source>
</reference>
<evidence type="ECO:0000313" key="1">
    <source>
        <dbReference type="EMBL" id="PHI31699.1"/>
    </source>
</evidence>
<organism evidence="1 3">
    <name type="scientific">Budvicia aquatica</name>
    <dbReference type="NCBI Taxonomy" id="82979"/>
    <lineage>
        <taxon>Bacteria</taxon>
        <taxon>Pseudomonadati</taxon>
        <taxon>Pseudomonadota</taxon>
        <taxon>Gammaproteobacteria</taxon>
        <taxon>Enterobacterales</taxon>
        <taxon>Budviciaceae</taxon>
        <taxon>Budvicia</taxon>
    </lineage>
</organism>
<evidence type="ECO:0000313" key="3">
    <source>
        <dbReference type="Proteomes" id="UP000224974"/>
    </source>
</evidence>
<name>A0A2C6CYE0_9GAMM</name>
<evidence type="ECO:0000313" key="2">
    <source>
        <dbReference type="EMBL" id="VFS52493.1"/>
    </source>
</evidence>
<keyword evidence="3" id="KW-1185">Reference proteome</keyword>
<sequence>MAGRLRTNHVRTVDNVDLQLVSVDNFTRFYSGRWDRIDSTDIRFNHYFEHYKLSLENLEIDVMIGFVVDGARQEGALIRISGSTHTTGSEVRGIIQAMPGNPSVRAQISSNSPTSIEFLLTDHLFAGFKSYKITSFLGGIGEANVWRKLSNGVSGSPAIFNIYSKSIRGIKTIAFTPIEGTIMHFQKIGCEHGIDIVFQILNPQNPSQKIWVILEIKTTSVRSDSLTTIKRYQGDLSEPQRIGDEYFIRKLNEFLAKPRIYGSAVGDSKYNAAKQLLKDFEAQMSGTVMSSNSTVVALALGQSVDQKFSSVSSAARVKQLGLDPDMMFLSGMAGEYTSLGEKLGVVIPRHTQMLDL</sequence>
<proteinExistence type="predicted"/>
<evidence type="ECO:0000313" key="4">
    <source>
        <dbReference type="Proteomes" id="UP000373449"/>
    </source>
</evidence>